<evidence type="ECO:0000256" key="1">
    <source>
        <dbReference type="SAM" id="Phobius"/>
    </source>
</evidence>
<dbReference type="AlphaFoldDB" id="A0A8H4A0C4"/>
<keyword evidence="1" id="KW-0472">Membrane</keyword>
<evidence type="ECO:0000313" key="2">
    <source>
        <dbReference type="EMBL" id="KAF0366333.1"/>
    </source>
</evidence>
<protein>
    <submittedName>
        <fullName evidence="2">Kinase-like protein</fullName>
    </submittedName>
</protein>
<dbReference type="OrthoDB" id="2430791at2759"/>
<dbReference type="EMBL" id="WTPW01002774">
    <property type="protein sequence ID" value="KAF0366333.1"/>
    <property type="molecule type" value="Genomic_DNA"/>
</dbReference>
<dbReference type="InterPro" id="IPR011009">
    <property type="entry name" value="Kinase-like_dom_sf"/>
</dbReference>
<keyword evidence="3" id="KW-1185">Reference proteome</keyword>
<reference evidence="2 3" key="1">
    <citation type="journal article" date="2019" name="Environ. Microbiol.">
        <title>At the nexus of three kingdoms: the genome of the mycorrhizal fungus Gigaspora margarita provides insights into plant, endobacterial and fungal interactions.</title>
        <authorList>
            <person name="Venice F."/>
            <person name="Ghignone S."/>
            <person name="Salvioli di Fossalunga A."/>
            <person name="Amselem J."/>
            <person name="Novero M."/>
            <person name="Xianan X."/>
            <person name="Sedzielewska Toro K."/>
            <person name="Morin E."/>
            <person name="Lipzen A."/>
            <person name="Grigoriev I.V."/>
            <person name="Henrissat B."/>
            <person name="Martin F.M."/>
            <person name="Bonfante P."/>
        </authorList>
    </citation>
    <scope>NUCLEOTIDE SEQUENCE [LARGE SCALE GENOMIC DNA]</scope>
    <source>
        <strain evidence="2 3">BEG34</strain>
    </source>
</reference>
<dbReference type="Proteomes" id="UP000439903">
    <property type="component" value="Unassembled WGS sequence"/>
</dbReference>
<name>A0A8H4A0C4_GIGMA</name>
<dbReference type="SUPFAM" id="SSF56112">
    <property type="entry name" value="Protein kinase-like (PK-like)"/>
    <property type="match status" value="1"/>
</dbReference>
<keyword evidence="1" id="KW-0812">Transmembrane</keyword>
<dbReference type="GO" id="GO:0016301">
    <property type="term" value="F:kinase activity"/>
    <property type="evidence" value="ECO:0007669"/>
    <property type="project" value="UniProtKB-KW"/>
</dbReference>
<keyword evidence="2" id="KW-0808">Transferase</keyword>
<feature type="transmembrane region" description="Helical" evidence="1">
    <location>
        <begin position="88"/>
        <end position="106"/>
    </location>
</feature>
<comment type="caution">
    <text evidence="2">The sequence shown here is derived from an EMBL/GenBank/DDBJ whole genome shotgun (WGS) entry which is preliminary data.</text>
</comment>
<keyword evidence="1" id="KW-1133">Transmembrane helix</keyword>
<evidence type="ECO:0000313" key="3">
    <source>
        <dbReference type="Proteomes" id="UP000439903"/>
    </source>
</evidence>
<gene>
    <name evidence="2" type="ORF">F8M41_013635</name>
</gene>
<dbReference type="Gene3D" id="1.10.510.10">
    <property type="entry name" value="Transferase(Phosphotransferase) domain 1"/>
    <property type="match status" value="1"/>
</dbReference>
<keyword evidence="2" id="KW-0418">Kinase</keyword>
<sequence>MHSKNILINNGKPLIADFGISNTMATYADFGISNTMATYADFGISNTMAAYFKPQFFIAKEKKLLRVELTPLSGFIYLDRGINSRMYFWFRGPTFLINICIFLWCARNYLLSNREELIPGTPQEYADIYKKCWSSEPKICPQLNDILFSLDRLSTEISVEFIINSIKSN</sequence>
<organism evidence="2 3">
    <name type="scientific">Gigaspora margarita</name>
    <dbReference type="NCBI Taxonomy" id="4874"/>
    <lineage>
        <taxon>Eukaryota</taxon>
        <taxon>Fungi</taxon>
        <taxon>Fungi incertae sedis</taxon>
        <taxon>Mucoromycota</taxon>
        <taxon>Glomeromycotina</taxon>
        <taxon>Glomeromycetes</taxon>
        <taxon>Diversisporales</taxon>
        <taxon>Gigasporaceae</taxon>
        <taxon>Gigaspora</taxon>
    </lineage>
</organism>
<proteinExistence type="predicted"/>
<accession>A0A8H4A0C4</accession>